<dbReference type="Proteomes" id="UP000192596">
    <property type="component" value="Unassembled WGS sequence"/>
</dbReference>
<keyword evidence="3" id="KW-1185">Reference proteome</keyword>
<feature type="region of interest" description="Disordered" evidence="1">
    <location>
        <begin position="313"/>
        <end position="357"/>
    </location>
</feature>
<dbReference type="AlphaFoldDB" id="A0A1V8SJ91"/>
<evidence type="ECO:0000313" key="3">
    <source>
        <dbReference type="Proteomes" id="UP000192596"/>
    </source>
</evidence>
<dbReference type="InParanoid" id="A0A1V8SJ91"/>
<feature type="compositionally biased region" description="Low complexity" evidence="1">
    <location>
        <begin position="322"/>
        <end position="357"/>
    </location>
</feature>
<feature type="compositionally biased region" description="Basic and acidic residues" evidence="1">
    <location>
        <begin position="1"/>
        <end position="12"/>
    </location>
</feature>
<accession>A0A1V8SJ91</accession>
<dbReference type="EMBL" id="NAJO01000042">
    <property type="protein sequence ID" value="OQN99030.1"/>
    <property type="molecule type" value="Genomic_DNA"/>
</dbReference>
<feature type="compositionally biased region" description="Low complexity" evidence="1">
    <location>
        <begin position="86"/>
        <end position="105"/>
    </location>
</feature>
<evidence type="ECO:0000313" key="2">
    <source>
        <dbReference type="EMBL" id="OQN99030.1"/>
    </source>
</evidence>
<organism evidence="2 3">
    <name type="scientific">Cryoendolithus antarcticus</name>
    <dbReference type="NCBI Taxonomy" id="1507870"/>
    <lineage>
        <taxon>Eukaryota</taxon>
        <taxon>Fungi</taxon>
        <taxon>Dikarya</taxon>
        <taxon>Ascomycota</taxon>
        <taxon>Pezizomycotina</taxon>
        <taxon>Dothideomycetes</taxon>
        <taxon>Dothideomycetidae</taxon>
        <taxon>Cladosporiales</taxon>
        <taxon>Cladosporiaceae</taxon>
        <taxon>Cryoendolithus</taxon>
    </lineage>
</organism>
<gene>
    <name evidence="2" type="ORF">B0A48_14891</name>
</gene>
<protein>
    <submittedName>
        <fullName evidence="2">Uncharacterized protein</fullName>
    </submittedName>
</protein>
<name>A0A1V8SJ91_9PEZI</name>
<sequence>MLAVSDSERDNRSSSSSNNTLPPIRSVFPPHILPSSGYTTLNRETLAAACPDAFRLRRAAIGQIDQAGRGSLSIRTVPIAPSLPSSTSAQFNASSASSTASPTVSECGSQLYTPLSSHHSSPEIRASVPAKRGSQDSGSSGRAKKRGSSDDERCSVIPCTVDVMCARHRKIRNEKDSRREQQTVNENVEDRLKLDFDHDSVKIQANGNREKSGLERSKQQNDNAWYSIGSRSSQWVRANCSPDQYKQYIQDMRSGIAEDQDQRDPIRALPIGDPMAGPRGDADICPHADATGHCTCADKITCRKQRRAKGYADFFAQQAHNSRSAAPAERPASSSRTPTSTRTPASSSSSSRQKGKL</sequence>
<proteinExistence type="predicted"/>
<feature type="compositionally biased region" description="Polar residues" evidence="1">
    <location>
        <begin position="106"/>
        <end position="119"/>
    </location>
</feature>
<feature type="region of interest" description="Disordered" evidence="1">
    <location>
        <begin position="1"/>
        <end position="28"/>
    </location>
</feature>
<reference evidence="3" key="1">
    <citation type="submission" date="2017-03" db="EMBL/GenBank/DDBJ databases">
        <title>Genomes of endolithic fungi from Antarctica.</title>
        <authorList>
            <person name="Coleine C."/>
            <person name="Masonjones S."/>
            <person name="Stajich J.E."/>
        </authorList>
    </citation>
    <scope>NUCLEOTIDE SEQUENCE [LARGE SCALE GENOMIC DNA]</scope>
    <source>
        <strain evidence="3">CCFEE 5527</strain>
    </source>
</reference>
<feature type="region of interest" description="Disordered" evidence="1">
    <location>
        <begin position="86"/>
        <end position="153"/>
    </location>
</feature>
<comment type="caution">
    <text evidence="2">The sequence shown here is derived from an EMBL/GenBank/DDBJ whole genome shotgun (WGS) entry which is preliminary data.</text>
</comment>
<evidence type="ECO:0000256" key="1">
    <source>
        <dbReference type="SAM" id="MobiDB-lite"/>
    </source>
</evidence>